<reference evidence="2 3" key="1">
    <citation type="submission" date="2022-07" db="EMBL/GenBank/DDBJ databases">
        <title>Novel species in genus cellulomonas.</title>
        <authorList>
            <person name="Ye L."/>
        </authorList>
    </citation>
    <scope>NUCLEOTIDE SEQUENCE [LARGE SCALE GENOMIC DNA]</scope>
    <source>
        <strain evidence="3">zg-Y338</strain>
    </source>
</reference>
<dbReference type="PANTHER" id="PTHR12126">
    <property type="entry name" value="NADH-UBIQUINONE OXIDOREDUCTASE 39 KDA SUBUNIT-RELATED"/>
    <property type="match status" value="1"/>
</dbReference>
<organism evidence="2 3">
    <name type="scientific">Cellulomonas chengniuliangii</name>
    <dbReference type="NCBI Taxonomy" id="2968084"/>
    <lineage>
        <taxon>Bacteria</taxon>
        <taxon>Bacillati</taxon>
        <taxon>Actinomycetota</taxon>
        <taxon>Actinomycetes</taxon>
        <taxon>Micrococcales</taxon>
        <taxon>Cellulomonadaceae</taxon>
        <taxon>Cellulomonas</taxon>
    </lineage>
</organism>
<feature type="domain" description="NAD(P)-binding" evidence="1">
    <location>
        <begin position="11"/>
        <end position="146"/>
    </location>
</feature>
<dbReference type="Proteomes" id="UP001316189">
    <property type="component" value="Chromosome"/>
</dbReference>
<dbReference type="RefSeq" id="WP_227568522.1">
    <property type="nucleotide sequence ID" value="NZ_CP101988.1"/>
</dbReference>
<keyword evidence="3" id="KW-1185">Reference proteome</keyword>
<dbReference type="InterPro" id="IPR036291">
    <property type="entry name" value="NAD(P)-bd_dom_sf"/>
</dbReference>
<proteinExistence type="predicted"/>
<dbReference type="EMBL" id="CP101988">
    <property type="protein sequence ID" value="UUI75399.1"/>
    <property type="molecule type" value="Genomic_DNA"/>
</dbReference>
<evidence type="ECO:0000313" key="3">
    <source>
        <dbReference type="Proteomes" id="UP001316189"/>
    </source>
</evidence>
<evidence type="ECO:0000259" key="1">
    <source>
        <dbReference type="Pfam" id="PF13460"/>
    </source>
</evidence>
<evidence type="ECO:0000313" key="2">
    <source>
        <dbReference type="EMBL" id="UUI75399.1"/>
    </source>
</evidence>
<dbReference type="InterPro" id="IPR016040">
    <property type="entry name" value="NAD(P)-bd_dom"/>
</dbReference>
<protein>
    <submittedName>
        <fullName evidence="2">NAD(P)H-binding protein</fullName>
    </submittedName>
</protein>
<dbReference type="PANTHER" id="PTHR12126:SF11">
    <property type="entry name" value="NADH DEHYDROGENASE [UBIQUINONE] 1 ALPHA SUBCOMPLEX SUBUNIT 9, MITOCHONDRIAL"/>
    <property type="match status" value="1"/>
</dbReference>
<dbReference type="SUPFAM" id="SSF51735">
    <property type="entry name" value="NAD(P)-binding Rossmann-fold domains"/>
    <property type="match status" value="1"/>
</dbReference>
<gene>
    <name evidence="2" type="ORF">NP064_00240</name>
</gene>
<dbReference type="Pfam" id="PF13460">
    <property type="entry name" value="NAD_binding_10"/>
    <property type="match status" value="1"/>
</dbReference>
<dbReference type="Gene3D" id="3.40.50.720">
    <property type="entry name" value="NAD(P)-binding Rossmann-like Domain"/>
    <property type="match status" value="1"/>
</dbReference>
<sequence length="258" mass="27433">MADIRPVLVTGGTGNLGRAVVRTLVDAAVPTRVLSRRPASPHVPEPVQWAIGDLLTGEGLDDALADVSAVVNCATDPRQRRDVEATTRLLIAARAARVPHLVHISIVGVDTVPYPYYAVKRQVEDLIEHGGVPWTILRATQFHDFVDTVLGMLTVGPVTVIPAGMQDQPVDVREVAARLVELAAAGPSGRATDMGGPEVLELAELVRQRDAALGRRGVVWAAPLPGATAAAFRAGGHLTPEHADGRITYAQHLARRRA</sequence>
<name>A0ABY5L0I0_9CELL</name>
<dbReference type="InterPro" id="IPR051207">
    <property type="entry name" value="ComplexI_NDUFA9_subunit"/>
</dbReference>
<accession>A0ABY5L0I0</accession>